<evidence type="ECO:0000313" key="16">
    <source>
        <dbReference type="Proteomes" id="UP000799440"/>
    </source>
</evidence>
<comment type="catalytic activity">
    <reaction evidence="9">
        <text>D-serine = pyruvate + NH4(+)</text>
        <dbReference type="Rhea" id="RHEA:13977"/>
        <dbReference type="ChEBI" id="CHEBI:15361"/>
        <dbReference type="ChEBI" id="CHEBI:28938"/>
        <dbReference type="ChEBI" id="CHEBI:35247"/>
        <dbReference type="EC" id="4.3.1.18"/>
    </reaction>
    <physiologicalReaction direction="left-to-right" evidence="9">
        <dbReference type="Rhea" id="RHEA:13978"/>
    </physiologicalReaction>
</comment>
<comment type="function">
    <text evidence="10">Catalyzes the conversion of D-serine to pyruvate and ammonia. May play a role in D-serine detoxification.</text>
</comment>
<evidence type="ECO:0000313" key="15">
    <source>
        <dbReference type="EMBL" id="KAF2751640.1"/>
    </source>
</evidence>
<evidence type="ECO:0000259" key="14">
    <source>
        <dbReference type="SMART" id="SM01119"/>
    </source>
</evidence>
<feature type="domain" description="D-serine dehydratase-like" evidence="14">
    <location>
        <begin position="316"/>
        <end position="434"/>
    </location>
</feature>
<dbReference type="Pfam" id="PF14031">
    <property type="entry name" value="D-ser_dehydrat"/>
    <property type="match status" value="1"/>
</dbReference>
<dbReference type="GO" id="GO:0009636">
    <property type="term" value="P:response to toxic substance"/>
    <property type="evidence" value="ECO:0007669"/>
    <property type="project" value="UniProtKB-KW"/>
</dbReference>
<dbReference type="EMBL" id="MU006561">
    <property type="protein sequence ID" value="KAF2751640.1"/>
    <property type="molecule type" value="Genomic_DNA"/>
</dbReference>
<dbReference type="InterPro" id="IPR042208">
    <property type="entry name" value="D-ser_dehydrat-like_sf"/>
</dbReference>
<evidence type="ECO:0000256" key="10">
    <source>
        <dbReference type="ARBA" id="ARBA00055764"/>
    </source>
</evidence>
<keyword evidence="5" id="KW-0479">Metal-binding</keyword>
<dbReference type="SUPFAM" id="SSF51419">
    <property type="entry name" value="PLP-binding barrel"/>
    <property type="match status" value="1"/>
</dbReference>
<evidence type="ECO:0000256" key="9">
    <source>
        <dbReference type="ARBA" id="ARBA00051198"/>
    </source>
</evidence>
<dbReference type="InterPro" id="IPR029066">
    <property type="entry name" value="PLP-binding_barrel"/>
</dbReference>
<dbReference type="InterPro" id="IPR026956">
    <property type="entry name" value="D-ser_dehydrat-like_dom"/>
</dbReference>
<evidence type="ECO:0000256" key="3">
    <source>
        <dbReference type="ARBA" id="ARBA00005323"/>
    </source>
</evidence>
<gene>
    <name evidence="15" type="ORF">M011DRAFT_393978</name>
</gene>
<keyword evidence="8" id="KW-0456">Lyase</keyword>
<dbReference type="Proteomes" id="UP000799440">
    <property type="component" value="Unassembled WGS sequence"/>
</dbReference>
<dbReference type="Gene3D" id="2.40.37.20">
    <property type="entry name" value="D-serine dehydratase-like domain"/>
    <property type="match status" value="1"/>
</dbReference>
<dbReference type="InterPro" id="IPR051466">
    <property type="entry name" value="D-amino_acid_metab_enzyme"/>
</dbReference>
<accession>A0A6A6VPV3</accession>
<evidence type="ECO:0000256" key="4">
    <source>
        <dbReference type="ARBA" id="ARBA00022575"/>
    </source>
</evidence>
<evidence type="ECO:0000256" key="12">
    <source>
        <dbReference type="ARBA" id="ARBA00069616"/>
    </source>
</evidence>
<dbReference type="AlphaFoldDB" id="A0A6A6VPV3"/>
<evidence type="ECO:0000256" key="11">
    <source>
        <dbReference type="ARBA" id="ARBA00066349"/>
    </source>
</evidence>
<comment type="cofactor">
    <cofactor evidence="1">
        <name>pyridoxal 5'-phosphate</name>
        <dbReference type="ChEBI" id="CHEBI:597326"/>
    </cofactor>
</comment>
<evidence type="ECO:0000256" key="7">
    <source>
        <dbReference type="ARBA" id="ARBA00022898"/>
    </source>
</evidence>
<evidence type="ECO:0000256" key="2">
    <source>
        <dbReference type="ARBA" id="ARBA00001947"/>
    </source>
</evidence>
<dbReference type="PANTHER" id="PTHR28004">
    <property type="entry name" value="ZGC:162816-RELATED"/>
    <property type="match status" value="1"/>
</dbReference>
<reference evidence="15" key="1">
    <citation type="journal article" date="2020" name="Stud. Mycol.">
        <title>101 Dothideomycetes genomes: a test case for predicting lifestyles and emergence of pathogens.</title>
        <authorList>
            <person name="Haridas S."/>
            <person name="Albert R."/>
            <person name="Binder M."/>
            <person name="Bloem J."/>
            <person name="Labutti K."/>
            <person name="Salamov A."/>
            <person name="Andreopoulos B."/>
            <person name="Baker S."/>
            <person name="Barry K."/>
            <person name="Bills G."/>
            <person name="Bluhm B."/>
            <person name="Cannon C."/>
            <person name="Castanera R."/>
            <person name="Culley D."/>
            <person name="Daum C."/>
            <person name="Ezra D."/>
            <person name="Gonzalez J."/>
            <person name="Henrissat B."/>
            <person name="Kuo A."/>
            <person name="Liang C."/>
            <person name="Lipzen A."/>
            <person name="Lutzoni F."/>
            <person name="Magnuson J."/>
            <person name="Mondo S."/>
            <person name="Nolan M."/>
            <person name="Ohm R."/>
            <person name="Pangilinan J."/>
            <person name="Park H.-J."/>
            <person name="Ramirez L."/>
            <person name="Alfaro M."/>
            <person name="Sun H."/>
            <person name="Tritt A."/>
            <person name="Yoshinaga Y."/>
            <person name="Zwiers L.-H."/>
            <person name="Turgeon B."/>
            <person name="Goodwin S."/>
            <person name="Spatafora J."/>
            <person name="Crous P."/>
            <person name="Grigoriev I."/>
        </authorList>
    </citation>
    <scope>NUCLEOTIDE SEQUENCE</scope>
    <source>
        <strain evidence="15">CBS 119925</strain>
    </source>
</reference>
<evidence type="ECO:0000256" key="6">
    <source>
        <dbReference type="ARBA" id="ARBA00022833"/>
    </source>
</evidence>
<dbReference type="PANTHER" id="PTHR28004:SF2">
    <property type="entry name" value="D-SERINE DEHYDRATASE"/>
    <property type="match status" value="1"/>
</dbReference>
<comment type="cofactor">
    <cofactor evidence="2">
        <name>Zn(2+)</name>
        <dbReference type="ChEBI" id="CHEBI:29105"/>
    </cofactor>
</comment>
<dbReference type="GO" id="GO:0036088">
    <property type="term" value="P:D-serine catabolic process"/>
    <property type="evidence" value="ECO:0007669"/>
    <property type="project" value="TreeGrafter"/>
</dbReference>
<organism evidence="15 16">
    <name type="scientific">Sporormia fimetaria CBS 119925</name>
    <dbReference type="NCBI Taxonomy" id="1340428"/>
    <lineage>
        <taxon>Eukaryota</taxon>
        <taxon>Fungi</taxon>
        <taxon>Dikarya</taxon>
        <taxon>Ascomycota</taxon>
        <taxon>Pezizomycotina</taxon>
        <taxon>Dothideomycetes</taxon>
        <taxon>Pleosporomycetidae</taxon>
        <taxon>Pleosporales</taxon>
        <taxon>Sporormiaceae</taxon>
        <taxon>Sporormia</taxon>
    </lineage>
</organism>
<dbReference type="InterPro" id="IPR001608">
    <property type="entry name" value="Ala_racemase_N"/>
</dbReference>
<dbReference type="GO" id="GO:0046872">
    <property type="term" value="F:metal ion binding"/>
    <property type="evidence" value="ECO:0007669"/>
    <property type="project" value="UniProtKB-KW"/>
</dbReference>
<keyword evidence="7" id="KW-0663">Pyridoxal phosphate</keyword>
<keyword evidence="4" id="KW-0216">Detoxification</keyword>
<evidence type="ECO:0000256" key="1">
    <source>
        <dbReference type="ARBA" id="ARBA00001933"/>
    </source>
</evidence>
<dbReference type="Gene3D" id="3.20.20.10">
    <property type="entry name" value="Alanine racemase"/>
    <property type="match status" value="1"/>
</dbReference>
<dbReference type="SMART" id="SM01119">
    <property type="entry name" value="D-ser_dehydrat"/>
    <property type="match status" value="1"/>
</dbReference>
<dbReference type="FunFam" id="3.20.20.10:FF:000016">
    <property type="entry name" value="D-serine dehydratase"/>
    <property type="match status" value="1"/>
</dbReference>
<dbReference type="OrthoDB" id="20198at2759"/>
<comment type="similarity">
    <text evidence="3">Belongs to the DSD1 family.</text>
</comment>
<evidence type="ECO:0000256" key="8">
    <source>
        <dbReference type="ARBA" id="ARBA00023239"/>
    </source>
</evidence>
<sequence>MLSPTADVTHLRELYVGKPISSLPTPSAIVDRAKVRQNCAAMLNVCKELGVGFRAHVKSHKTLEIAKLQVGHDTSRPANFIVSTLAEAERLAPLATAYASKGRKCNILYGVPLPSSSFPRLLTLASALPPSTLSILIDNPYSITQFHAYLLSTPLPANLRIGVFIKIDTGYARAGIPPSSPLLPSLVDTITSFATHLPLLGLYSHYGHSYAGTTPTDATSGLLAELAGLETALSSLPAPSRSTLILSVGATPTATSAQLLTSSTNTTPSSAALHAMLTRLGHARVELHAGVYPLLDLQQLATHARPASTLSYASLALRVLTEITSTYPDRSPPEALTTAGCLAMGREPCRAYDGWGVVSNPKISGVYDISVSEGERKGWVMGRVSQEHGVLMFRGGKEGEGEGREEWQVGDKVLLWPNHACVAGAGFGWYCVVDSDEGGEEEDEERVVDVWVRGRGW</sequence>
<name>A0A6A6VPV3_9PLEO</name>
<dbReference type="GO" id="GO:0008721">
    <property type="term" value="F:D-serine ammonia-lyase activity"/>
    <property type="evidence" value="ECO:0007669"/>
    <property type="project" value="UniProtKB-EC"/>
</dbReference>
<dbReference type="EC" id="4.3.1.18" evidence="11"/>
<keyword evidence="16" id="KW-1185">Reference proteome</keyword>
<keyword evidence="6" id="KW-0862">Zinc</keyword>
<proteinExistence type="inferred from homology"/>
<evidence type="ECO:0000256" key="13">
    <source>
        <dbReference type="ARBA" id="ARBA00075219"/>
    </source>
</evidence>
<evidence type="ECO:0000256" key="5">
    <source>
        <dbReference type="ARBA" id="ARBA00022723"/>
    </source>
</evidence>
<protein>
    <recommendedName>
        <fullName evidence="12">D-serine dehydratase</fullName>
        <ecNumber evidence="11">4.3.1.18</ecNumber>
    </recommendedName>
    <alternativeName>
        <fullName evidence="13">D-serine deaminase</fullName>
    </alternativeName>
</protein>
<dbReference type="Pfam" id="PF01168">
    <property type="entry name" value="Ala_racemase_N"/>
    <property type="match status" value="1"/>
</dbReference>